<dbReference type="Gene3D" id="3.40.50.1820">
    <property type="entry name" value="alpha/beta hydrolase"/>
    <property type="match status" value="1"/>
</dbReference>
<dbReference type="eggNOG" id="KOG4569">
    <property type="taxonomic scope" value="Eukaryota"/>
</dbReference>
<dbReference type="InterPro" id="IPR029058">
    <property type="entry name" value="AB_hydrolase_fold"/>
</dbReference>
<feature type="domain" description="Fungal lipase-type" evidence="1">
    <location>
        <begin position="125"/>
        <end position="324"/>
    </location>
</feature>
<sequence>MVSTGVIAKTDENCLNCVARGKEWCSSMKSCDVLWCPSEHSVFNKINCPQEERDSKYEYNDDFIRKKILITTAAVNSNQPQRCFDNQMPSMQVYNTYDVNCSSLPPAVPCFAYTAVDSEQKVIVVSFRGTQNNLQLAEELITYFYNGMQVVCKWYASGMQVVCKWYASGMQVVCKWYASGMQVVCKWYASGMQVVCKWYASGMQVVCKCAQRKFSSHGNIFSFFYDAFFFLWEGGLHEDILQLQTSYPGYELWINGHSLGGALASVAASYLVDQKIWRPENIKLVTMGQPRTGDYDYALWHDQTFPYSFRIVHNRDIVPHIPPQLGPGYSLYHHRTEIWYPNDMEMGAEFQKCESADGYYCSATLDFNLSYDDHGLYFVKEMPAWGGAGCPTLWLK</sequence>
<organism evidence="2 3">
    <name type="scientific">Caenorhabditis tropicalis</name>
    <dbReference type="NCBI Taxonomy" id="1561998"/>
    <lineage>
        <taxon>Eukaryota</taxon>
        <taxon>Metazoa</taxon>
        <taxon>Ecdysozoa</taxon>
        <taxon>Nematoda</taxon>
        <taxon>Chromadorea</taxon>
        <taxon>Rhabditida</taxon>
        <taxon>Rhabditina</taxon>
        <taxon>Rhabditomorpha</taxon>
        <taxon>Rhabditoidea</taxon>
        <taxon>Rhabditidae</taxon>
        <taxon>Peloderinae</taxon>
        <taxon>Caenorhabditis</taxon>
    </lineage>
</organism>
<dbReference type="Pfam" id="PF01764">
    <property type="entry name" value="Lipase_3"/>
    <property type="match status" value="1"/>
</dbReference>
<proteinExistence type="predicted"/>
<keyword evidence="2" id="KW-1185">Reference proteome</keyword>
<dbReference type="AlphaFoldDB" id="A0A1I7UFC8"/>
<name>A0A1I7UFC8_9PELO</name>
<evidence type="ECO:0000313" key="2">
    <source>
        <dbReference type="Proteomes" id="UP000095282"/>
    </source>
</evidence>
<accession>A0A1I7UFC8</accession>
<dbReference type="SUPFAM" id="SSF53474">
    <property type="entry name" value="alpha/beta-Hydrolases"/>
    <property type="match status" value="1"/>
</dbReference>
<dbReference type="GO" id="GO:0006629">
    <property type="term" value="P:lipid metabolic process"/>
    <property type="evidence" value="ECO:0007669"/>
    <property type="project" value="InterPro"/>
</dbReference>
<evidence type="ECO:0000259" key="1">
    <source>
        <dbReference type="Pfam" id="PF01764"/>
    </source>
</evidence>
<dbReference type="WBParaSite" id="Csp11.Scaffold629.g8756.t1">
    <property type="protein sequence ID" value="Csp11.Scaffold629.g8756.t1"/>
    <property type="gene ID" value="Csp11.Scaffold629.g8756"/>
</dbReference>
<dbReference type="CDD" id="cd00519">
    <property type="entry name" value="Lipase_3"/>
    <property type="match status" value="1"/>
</dbReference>
<dbReference type="InterPro" id="IPR002921">
    <property type="entry name" value="Fungal_lipase-type"/>
</dbReference>
<evidence type="ECO:0000313" key="3">
    <source>
        <dbReference type="WBParaSite" id="Csp11.Scaffold629.g8756.t1"/>
    </source>
</evidence>
<protein>
    <submittedName>
        <fullName evidence="3">Lipase_3 domain-containing protein</fullName>
    </submittedName>
</protein>
<dbReference type="Proteomes" id="UP000095282">
    <property type="component" value="Unplaced"/>
</dbReference>
<dbReference type="PANTHER" id="PTHR45908">
    <property type="entry name" value="PROTEIN CBG11750-RELATED"/>
    <property type="match status" value="1"/>
</dbReference>
<dbReference type="STRING" id="1561998.A0A1I7UFC8"/>
<dbReference type="PANTHER" id="PTHR45908:SF11">
    <property type="entry name" value="FUNGAL LIPASE-LIKE DOMAIN-CONTAINING PROTEIN"/>
    <property type="match status" value="1"/>
</dbReference>
<reference evidence="3" key="1">
    <citation type="submission" date="2016-11" db="UniProtKB">
        <authorList>
            <consortium name="WormBaseParasite"/>
        </authorList>
    </citation>
    <scope>IDENTIFICATION</scope>
</reference>